<sequence>MQQDRDELLRAMYEEYQGTLRRATKNYGVPDGYVDDIVQETFVAYFSHYSLEWTDAQKKAMLMTILKNKCTDYFRRNKHYDCVSMDTEVFDETDVLSQYVTSDTLEKILVDETLREVRETIMNMKDDWREIAVLHLIEQRPLSEVCQILDLKSSVCRMRLSRIRKYLRERFNSKRYHP</sequence>
<dbReference type="Proteomes" id="UP000005384">
    <property type="component" value="Unassembled WGS sequence"/>
</dbReference>
<dbReference type="GO" id="GO:0003677">
    <property type="term" value="F:DNA binding"/>
    <property type="evidence" value="ECO:0007669"/>
    <property type="project" value="UniProtKB-KW"/>
</dbReference>
<name>G5I9N0_9FIRM</name>
<feature type="domain" description="RNA polymerase sigma-70 region 2" evidence="6">
    <location>
        <begin position="12"/>
        <end position="78"/>
    </location>
</feature>
<dbReference type="InterPro" id="IPR039425">
    <property type="entry name" value="RNA_pol_sigma-70-like"/>
</dbReference>
<dbReference type="PATRIC" id="fig|742737.3.peg.214"/>
<evidence type="ECO:0000256" key="4">
    <source>
        <dbReference type="ARBA" id="ARBA00023125"/>
    </source>
</evidence>
<evidence type="ECO:0000256" key="2">
    <source>
        <dbReference type="ARBA" id="ARBA00023015"/>
    </source>
</evidence>
<comment type="caution">
    <text evidence="7">The sequence shown here is derived from an EMBL/GenBank/DDBJ whole genome shotgun (WGS) entry which is preliminary data.</text>
</comment>
<protein>
    <recommendedName>
        <fullName evidence="6">RNA polymerase sigma-70 region 2 domain-containing protein</fullName>
    </recommendedName>
</protein>
<dbReference type="InterPro" id="IPR007627">
    <property type="entry name" value="RNA_pol_sigma70_r2"/>
</dbReference>
<dbReference type="HOGENOM" id="CLU_047691_3_1_9"/>
<dbReference type="Pfam" id="PF04542">
    <property type="entry name" value="Sigma70_r2"/>
    <property type="match status" value="1"/>
</dbReference>
<dbReference type="InterPro" id="IPR013325">
    <property type="entry name" value="RNA_pol_sigma_r2"/>
</dbReference>
<evidence type="ECO:0000256" key="3">
    <source>
        <dbReference type="ARBA" id="ARBA00023082"/>
    </source>
</evidence>
<dbReference type="SUPFAM" id="SSF88946">
    <property type="entry name" value="Sigma2 domain of RNA polymerase sigma factors"/>
    <property type="match status" value="1"/>
</dbReference>
<organism evidence="7 8">
    <name type="scientific">Hungatella hathewayi WAL-18680</name>
    <dbReference type="NCBI Taxonomy" id="742737"/>
    <lineage>
        <taxon>Bacteria</taxon>
        <taxon>Bacillati</taxon>
        <taxon>Bacillota</taxon>
        <taxon>Clostridia</taxon>
        <taxon>Lachnospirales</taxon>
        <taxon>Lachnospiraceae</taxon>
        <taxon>Hungatella</taxon>
    </lineage>
</organism>
<dbReference type="EMBL" id="ADLN01000001">
    <property type="protein sequence ID" value="EHI61769.1"/>
    <property type="molecule type" value="Genomic_DNA"/>
</dbReference>
<keyword evidence="5" id="KW-0804">Transcription</keyword>
<evidence type="ECO:0000259" key="6">
    <source>
        <dbReference type="Pfam" id="PF04542"/>
    </source>
</evidence>
<dbReference type="OrthoDB" id="1734292at2"/>
<dbReference type="PANTHER" id="PTHR43133">
    <property type="entry name" value="RNA POLYMERASE ECF-TYPE SIGMA FACTO"/>
    <property type="match status" value="1"/>
</dbReference>
<dbReference type="RefSeq" id="WP_006778202.1">
    <property type="nucleotide sequence ID" value="NZ_CP040506.1"/>
</dbReference>
<evidence type="ECO:0000313" key="7">
    <source>
        <dbReference type="EMBL" id="EHI61769.1"/>
    </source>
</evidence>
<gene>
    <name evidence="7" type="ORF">HMPREF9473_00220</name>
</gene>
<dbReference type="AlphaFoldDB" id="G5I9N0"/>
<accession>G5I9N0</accession>
<dbReference type="InterPro" id="IPR013324">
    <property type="entry name" value="RNA_pol_sigma_r3/r4-like"/>
</dbReference>
<evidence type="ECO:0000256" key="1">
    <source>
        <dbReference type="ARBA" id="ARBA00010641"/>
    </source>
</evidence>
<dbReference type="NCBIfam" id="TIGR02937">
    <property type="entry name" value="sigma70-ECF"/>
    <property type="match status" value="1"/>
</dbReference>
<dbReference type="Gene3D" id="1.10.10.10">
    <property type="entry name" value="Winged helix-like DNA-binding domain superfamily/Winged helix DNA-binding domain"/>
    <property type="match status" value="1"/>
</dbReference>
<dbReference type="SUPFAM" id="SSF88659">
    <property type="entry name" value="Sigma3 and sigma4 domains of RNA polymerase sigma factors"/>
    <property type="match status" value="1"/>
</dbReference>
<keyword evidence="2" id="KW-0805">Transcription regulation</keyword>
<dbReference type="GO" id="GO:0006352">
    <property type="term" value="P:DNA-templated transcription initiation"/>
    <property type="evidence" value="ECO:0007669"/>
    <property type="project" value="InterPro"/>
</dbReference>
<evidence type="ECO:0000313" key="8">
    <source>
        <dbReference type="Proteomes" id="UP000005384"/>
    </source>
</evidence>
<keyword evidence="8" id="KW-1185">Reference proteome</keyword>
<dbReference type="GO" id="GO:0016987">
    <property type="term" value="F:sigma factor activity"/>
    <property type="evidence" value="ECO:0007669"/>
    <property type="project" value="UniProtKB-KW"/>
</dbReference>
<keyword evidence="3" id="KW-0731">Sigma factor</keyword>
<dbReference type="PANTHER" id="PTHR43133:SF8">
    <property type="entry name" value="RNA POLYMERASE SIGMA FACTOR HI_1459-RELATED"/>
    <property type="match status" value="1"/>
</dbReference>
<proteinExistence type="inferred from homology"/>
<reference evidence="7 8" key="1">
    <citation type="submission" date="2011-08" db="EMBL/GenBank/DDBJ databases">
        <title>The Genome Sequence of Clostridium hathewayi WAL-18680.</title>
        <authorList>
            <consortium name="The Broad Institute Genome Sequencing Platform"/>
            <person name="Earl A."/>
            <person name="Ward D."/>
            <person name="Feldgarden M."/>
            <person name="Gevers D."/>
            <person name="Finegold S.M."/>
            <person name="Summanen P.H."/>
            <person name="Molitoris D.R."/>
            <person name="Song M."/>
            <person name="Daigneault M."/>
            <person name="Allen-Vercoe E."/>
            <person name="Young S.K."/>
            <person name="Zeng Q."/>
            <person name="Gargeya S."/>
            <person name="Fitzgerald M."/>
            <person name="Haas B."/>
            <person name="Abouelleil A."/>
            <person name="Alvarado L."/>
            <person name="Arachchi H.M."/>
            <person name="Berlin A."/>
            <person name="Brown A."/>
            <person name="Chapman S.B."/>
            <person name="Chen Z."/>
            <person name="Dunbar C."/>
            <person name="Freedman E."/>
            <person name="Gearin G."/>
            <person name="Gellesch M."/>
            <person name="Goldberg J."/>
            <person name="Griggs A."/>
            <person name="Gujja S."/>
            <person name="Heiman D."/>
            <person name="Howarth C."/>
            <person name="Larson L."/>
            <person name="Lui A."/>
            <person name="MacDonald P.J.P."/>
            <person name="Montmayeur A."/>
            <person name="Murphy C."/>
            <person name="Neiman D."/>
            <person name="Pearson M."/>
            <person name="Priest M."/>
            <person name="Roberts A."/>
            <person name="Saif S."/>
            <person name="Shea T."/>
            <person name="Shenoy N."/>
            <person name="Sisk P."/>
            <person name="Stolte C."/>
            <person name="Sykes S."/>
            <person name="Wortman J."/>
            <person name="Nusbaum C."/>
            <person name="Birren B."/>
        </authorList>
    </citation>
    <scope>NUCLEOTIDE SEQUENCE [LARGE SCALE GENOMIC DNA]</scope>
    <source>
        <strain evidence="7 8">WAL-18680</strain>
    </source>
</reference>
<keyword evidence="4" id="KW-0238">DNA-binding</keyword>
<evidence type="ECO:0000256" key="5">
    <source>
        <dbReference type="ARBA" id="ARBA00023163"/>
    </source>
</evidence>
<comment type="similarity">
    <text evidence="1">Belongs to the sigma-70 factor family. ECF subfamily.</text>
</comment>
<dbReference type="InterPro" id="IPR036388">
    <property type="entry name" value="WH-like_DNA-bd_sf"/>
</dbReference>
<dbReference type="InterPro" id="IPR014284">
    <property type="entry name" value="RNA_pol_sigma-70_dom"/>
</dbReference>
<dbReference type="Gene3D" id="1.10.1740.10">
    <property type="match status" value="1"/>
</dbReference>